<gene>
    <name evidence="3" type="ORF">GCM10022286_31760</name>
</gene>
<feature type="domain" description="SMP-30/Gluconolactonase/LRE-like region" evidence="2">
    <location>
        <begin position="14"/>
        <end position="255"/>
    </location>
</feature>
<dbReference type="InterPro" id="IPR013658">
    <property type="entry name" value="SGL"/>
</dbReference>
<dbReference type="RefSeq" id="WP_344792871.1">
    <property type="nucleotide sequence ID" value="NZ_BAABBV010000002.1"/>
</dbReference>
<dbReference type="PRINTS" id="PR01790">
    <property type="entry name" value="SMP30FAMILY"/>
</dbReference>
<dbReference type="InterPro" id="IPR005511">
    <property type="entry name" value="SMP-30"/>
</dbReference>
<evidence type="ECO:0000256" key="1">
    <source>
        <dbReference type="ARBA" id="ARBA00008853"/>
    </source>
</evidence>
<dbReference type="PANTHER" id="PTHR10907">
    <property type="entry name" value="REGUCALCIN"/>
    <property type="match status" value="1"/>
</dbReference>
<dbReference type="Gene3D" id="2.120.10.30">
    <property type="entry name" value="TolB, C-terminal domain"/>
    <property type="match status" value="1"/>
</dbReference>
<dbReference type="Proteomes" id="UP001415169">
    <property type="component" value="Unassembled WGS sequence"/>
</dbReference>
<dbReference type="EMBL" id="BAABBV010000002">
    <property type="protein sequence ID" value="GAA4166698.1"/>
    <property type="molecule type" value="Genomic_DNA"/>
</dbReference>
<organism evidence="3 4">
    <name type="scientific">Gryllotalpicola daejeonensis</name>
    <dbReference type="NCBI Taxonomy" id="993087"/>
    <lineage>
        <taxon>Bacteria</taxon>
        <taxon>Bacillati</taxon>
        <taxon>Actinomycetota</taxon>
        <taxon>Actinomycetes</taxon>
        <taxon>Micrococcales</taxon>
        <taxon>Microbacteriaceae</taxon>
        <taxon>Gryllotalpicola</taxon>
    </lineage>
</organism>
<dbReference type="PANTHER" id="PTHR10907:SF47">
    <property type="entry name" value="REGUCALCIN"/>
    <property type="match status" value="1"/>
</dbReference>
<evidence type="ECO:0000313" key="3">
    <source>
        <dbReference type="EMBL" id="GAA4166698.1"/>
    </source>
</evidence>
<evidence type="ECO:0000259" key="2">
    <source>
        <dbReference type="Pfam" id="PF08450"/>
    </source>
</evidence>
<dbReference type="InterPro" id="IPR011042">
    <property type="entry name" value="6-blade_b-propeller_TolB-like"/>
</dbReference>
<proteinExistence type="inferred from homology"/>
<dbReference type="Pfam" id="PF08450">
    <property type="entry name" value="SGL"/>
    <property type="match status" value="1"/>
</dbReference>
<name>A0ABP7ZP07_9MICO</name>
<reference evidence="3" key="2">
    <citation type="submission" date="2023-12" db="EMBL/GenBank/DDBJ databases">
        <authorList>
            <person name="Sun Q."/>
            <person name="Inoue M."/>
        </authorList>
    </citation>
    <scope>NUCLEOTIDE SEQUENCE</scope>
    <source>
        <strain evidence="3">JCM 17590</strain>
    </source>
</reference>
<comment type="similarity">
    <text evidence="1">Belongs to the SMP-30/CGR1 family.</text>
</comment>
<accession>A0ABP7ZP07</accession>
<sequence>MKAQQLTGSITYHGEGPCWDPVGERMLVVDMLAGAVVDLSSLESPARYDVGSSVAAVVRPRRGGGFVVATEHGFSLFDDGFRLQRELAQVLDDPAIRLNEGGCDPAGRLFCGGMAYAQTPGAASVYRLEPDGAASVALENVTISNGLQWSLDGALAYYIDTPTKRIDVFDYDLETGAFHNRRALADVSGFDGGPDGMTIDAEGGLWVAFYNGGAVRRFDAETGDVTEVVEIPGPRQVTAPAFGGASLDTLFITTSRENLADGDQPEAGAVFAVQPGVRGVALPAFAG</sequence>
<protein>
    <submittedName>
        <fullName evidence="3">SMP-30/gluconolactonase/LRE family protein</fullName>
    </submittedName>
</protein>
<comment type="caution">
    <text evidence="3">The sequence shown here is derived from an EMBL/GenBank/DDBJ whole genome shotgun (WGS) entry which is preliminary data.</text>
</comment>
<reference evidence="3" key="1">
    <citation type="journal article" date="2014" name="Int. J. Syst. Evol. Microbiol.">
        <title>Complete genome of a new Firmicutes species belonging to the dominant human colonic microbiota ('Ruminococcus bicirculans') reveals two chromosomes and a selective capacity to utilize plant glucans.</title>
        <authorList>
            <consortium name="NISC Comparative Sequencing Program"/>
            <person name="Wegmann U."/>
            <person name="Louis P."/>
            <person name="Goesmann A."/>
            <person name="Henrissat B."/>
            <person name="Duncan S.H."/>
            <person name="Flint H.J."/>
        </authorList>
    </citation>
    <scope>NUCLEOTIDE SEQUENCE</scope>
    <source>
        <strain evidence="3">JCM 17590</strain>
    </source>
</reference>
<evidence type="ECO:0000313" key="4">
    <source>
        <dbReference type="Proteomes" id="UP001415169"/>
    </source>
</evidence>
<dbReference type="SUPFAM" id="SSF63829">
    <property type="entry name" value="Calcium-dependent phosphotriesterase"/>
    <property type="match status" value="1"/>
</dbReference>
<keyword evidence="4" id="KW-1185">Reference proteome</keyword>